<feature type="transmembrane region" description="Helical" evidence="1">
    <location>
        <begin position="487"/>
        <end position="512"/>
    </location>
</feature>
<feature type="transmembrane region" description="Helical" evidence="1">
    <location>
        <begin position="416"/>
        <end position="438"/>
    </location>
</feature>
<comment type="caution">
    <text evidence="2">The sequence shown here is derived from an EMBL/GenBank/DDBJ whole genome shotgun (WGS) entry which is preliminary data.</text>
</comment>
<feature type="transmembrane region" description="Helical" evidence="1">
    <location>
        <begin position="91"/>
        <end position="112"/>
    </location>
</feature>
<feature type="transmembrane region" description="Helical" evidence="1">
    <location>
        <begin position="518"/>
        <end position="538"/>
    </location>
</feature>
<evidence type="ECO:0000256" key="1">
    <source>
        <dbReference type="SAM" id="Phobius"/>
    </source>
</evidence>
<reference evidence="3" key="1">
    <citation type="submission" date="2018-08" db="EMBL/GenBank/DDBJ databases">
        <authorList>
            <person name="Grouzdev D.S."/>
            <person name="Krutkina M.S."/>
        </authorList>
    </citation>
    <scope>NUCLEOTIDE SEQUENCE [LARGE SCALE GENOMIC DNA]</scope>
    <source>
        <strain evidence="3">4-11</strain>
    </source>
</reference>
<feature type="transmembrane region" description="Helical" evidence="1">
    <location>
        <begin position="369"/>
        <end position="387"/>
    </location>
</feature>
<dbReference type="AlphaFoldDB" id="A0A372MFH6"/>
<gene>
    <name evidence="2" type="ORF">DYP60_11070</name>
</gene>
<dbReference type="Proteomes" id="UP000264002">
    <property type="component" value="Unassembled WGS sequence"/>
</dbReference>
<keyword evidence="1" id="KW-0472">Membrane</keyword>
<evidence type="ECO:0000313" key="3">
    <source>
        <dbReference type="Proteomes" id="UP000264002"/>
    </source>
</evidence>
<feature type="transmembrane region" description="Helical" evidence="1">
    <location>
        <begin position="35"/>
        <end position="59"/>
    </location>
</feature>
<dbReference type="RefSeq" id="WP_117331075.1">
    <property type="nucleotide sequence ID" value="NZ_QUWK01000012.1"/>
</dbReference>
<feature type="transmembrane region" description="Helical" evidence="1">
    <location>
        <begin position="66"/>
        <end position="85"/>
    </location>
</feature>
<sequence>MNMRVVFLLVRAFFSGTKPIKDFFERISTSRSRIISMVSSFLIVLVFVYLGIILGVNYYSYQTLGLLLGYPYLGLVLAALLGFAFQLFYSLASGTSLLYGAKDILLVGSLAVRHTELGASRLLIAYLLQAPLYWFVTLPSLIVGLWIDGFSLVYLFGGLLFLLVGPLFALSLSVLFSMVLVRLTKGKNHKMAEELVSAVSLVLLILVLTVSLTRNLTDDGSLLSFNYEVMLQSYAPLVEKIISLFPWFRIQAQMVTSLASQFIILGSGIILFVCLVLLVGTTYAANLSYVLSNQSGTRTRKAKHTFNSSSPQRALMKRELLIIRSESMFVFEIIGELGIPVLLLVLYSFMGILDELAEVVSQLTQTGVFLQLVYLLLLLFANFSMISSTSVSRQGKRFDLDKQYPLDASTFVQAKLLFHLVLVFIPHAFYLAVALLLLSLPLLHLLWMIPLSLLCIGMIACLHLAIDYHHPRLDWKVSQQAMKSNLNGLYGMLITFAVLALFALILLLPILVGLSTELSILLLFGLTGLGFSLSYRLALSQARSLLSK</sequence>
<organism evidence="2 3">
    <name type="scientific">Sphaerochaeta halotolerans</name>
    <dbReference type="NCBI Taxonomy" id="2293840"/>
    <lineage>
        <taxon>Bacteria</taxon>
        <taxon>Pseudomonadati</taxon>
        <taxon>Spirochaetota</taxon>
        <taxon>Spirochaetia</taxon>
        <taxon>Spirochaetales</taxon>
        <taxon>Sphaerochaetaceae</taxon>
        <taxon>Sphaerochaeta</taxon>
    </lineage>
</organism>
<feature type="transmembrane region" description="Helical" evidence="1">
    <location>
        <begin position="262"/>
        <end position="291"/>
    </location>
</feature>
<dbReference type="EMBL" id="QUWK01000012">
    <property type="protein sequence ID" value="RFU94138.1"/>
    <property type="molecule type" value="Genomic_DNA"/>
</dbReference>
<feature type="transmembrane region" description="Helical" evidence="1">
    <location>
        <begin position="195"/>
        <end position="213"/>
    </location>
</feature>
<reference evidence="2 3" key="2">
    <citation type="submission" date="2018-09" db="EMBL/GenBank/DDBJ databases">
        <title>Genome of Sphaerochaeta halotolerans strain 4-11.</title>
        <authorList>
            <person name="Nazina T.N."/>
            <person name="Sokolova D.S."/>
        </authorList>
    </citation>
    <scope>NUCLEOTIDE SEQUENCE [LARGE SCALE GENOMIC DNA]</scope>
    <source>
        <strain evidence="2 3">4-11</strain>
    </source>
</reference>
<protein>
    <submittedName>
        <fullName evidence="2">Uncharacterized protein</fullName>
    </submittedName>
</protein>
<name>A0A372MFH6_9SPIR</name>
<keyword evidence="1" id="KW-1133">Transmembrane helix</keyword>
<keyword evidence="3" id="KW-1185">Reference proteome</keyword>
<feature type="transmembrane region" description="Helical" evidence="1">
    <location>
        <begin position="328"/>
        <end position="349"/>
    </location>
</feature>
<feature type="transmembrane region" description="Helical" evidence="1">
    <location>
        <begin position="444"/>
        <end position="466"/>
    </location>
</feature>
<feature type="transmembrane region" description="Helical" evidence="1">
    <location>
        <begin position="153"/>
        <end position="183"/>
    </location>
</feature>
<feature type="transmembrane region" description="Helical" evidence="1">
    <location>
        <begin position="124"/>
        <end position="147"/>
    </location>
</feature>
<accession>A0A372MFH6</accession>
<proteinExistence type="predicted"/>
<keyword evidence="1" id="KW-0812">Transmembrane</keyword>
<evidence type="ECO:0000313" key="2">
    <source>
        <dbReference type="EMBL" id="RFU94138.1"/>
    </source>
</evidence>